<dbReference type="GO" id="GO:0016020">
    <property type="term" value="C:membrane"/>
    <property type="evidence" value="ECO:0007669"/>
    <property type="project" value="UniProtKB-SubCell"/>
</dbReference>
<accession>A0A0A2GR15</accession>
<comment type="subcellular location">
    <subcellularLocation>
        <location evidence="1">Membrane</location>
        <topology evidence="1">Multi-pass membrane protein</topology>
    </subcellularLocation>
</comment>
<keyword evidence="4 5" id="KW-0472">Membrane</keyword>
<dbReference type="Pfam" id="PF13564">
    <property type="entry name" value="DoxX_2"/>
    <property type="match status" value="1"/>
</dbReference>
<dbReference type="AlphaFoldDB" id="A0A0A2GR15"/>
<dbReference type="KEGG" id="ddo:I597_2115"/>
<keyword evidence="2 5" id="KW-0812">Transmembrane</keyword>
<protein>
    <recommendedName>
        <fullName evidence="8">DoxX family protein</fullName>
    </recommendedName>
</protein>
<evidence type="ECO:0000313" key="7">
    <source>
        <dbReference type="Proteomes" id="UP000030140"/>
    </source>
</evidence>
<gene>
    <name evidence="6" type="ORF">NV36_02090</name>
</gene>
<dbReference type="InterPro" id="IPR032808">
    <property type="entry name" value="DoxX"/>
</dbReference>
<dbReference type="RefSeq" id="WP_035324790.1">
    <property type="nucleotide sequence ID" value="NZ_CP015125.1"/>
</dbReference>
<dbReference type="Proteomes" id="UP000030140">
    <property type="component" value="Unassembled WGS sequence"/>
</dbReference>
<keyword evidence="3 5" id="KW-1133">Transmembrane helix</keyword>
<feature type="transmembrane region" description="Helical" evidence="5">
    <location>
        <begin position="104"/>
        <end position="119"/>
    </location>
</feature>
<organism evidence="6 7">
    <name type="scientific">Dokdonia donghaensis DSW-1</name>
    <dbReference type="NCBI Taxonomy" id="1300343"/>
    <lineage>
        <taxon>Bacteria</taxon>
        <taxon>Pseudomonadati</taxon>
        <taxon>Bacteroidota</taxon>
        <taxon>Flavobacteriia</taxon>
        <taxon>Flavobacteriales</taxon>
        <taxon>Flavobacteriaceae</taxon>
        <taxon>Dokdonia</taxon>
    </lineage>
</organism>
<name>A0A0A2GR15_9FLAO</name>
<evidence type="ECO:0000256" key="3">
    <source>
        <dbReference type="ARBA" id="ARBA00022989"/>
    </source>
</evidence>
<sequence>MDYLSIILKCIVGLSILNVWLLRTGTSSQWRGGNASTLKEEFAHYGLSESTMKIVGTIKCLLAVGLLVSIFFPVLEFYSALGIAIMMTGAIAMHLKVGDPLKKSFPAFLFLAISVLIILI</sequence>
<dbReference type="EMBL" id="JSAQ01000001">
    <property type="protein sequence ID" value="KGO05754.1"/>
    <property type="molecule type" value="Genomic_DNA"/>
</dbReference>
<feature type="transmembrane region" description="Helical" evidence="5">
    <location>
        <begin position="6"/>
        <end position="22"/>
    </location>
</feature>
<dbReference type="PATRIC" id="fig|1300343.5.peg.2131"/>
<comment type="caution">
    <text evidence="6">The sequence shown here is derived from an EMBL/GenBank/DDBJ whole genome shotgun (WGS) entry which is preliminary data.</text>
</comment>
<evidence type="ECO:0000256" key="4">
    <source>
        <dbReference type="ARBA" id="ARBA00023136"/>
    </source>
</evidence>
<reference evidence="6 7" key="1">
    <citation type="submission" date="2014-10" db="EMBL/GenBank/DDBJ databases">
        <title>Draft genome sequence of the proteorhodopsin-containing marine bacterium Dokdonia donghaensis.</title>
        <authorList>
            <person name="Gomez-Consarnau L."/>
            <person name="Gonzalez J.M."/>
            <person name="Riedel T."/>
            <person name="Jaenicke S."/>
            <person name="Wagner-Doebler I."/>
            <person name="Fuhrman J.A."/>
        </authorList>
    </citation>
    <scope>NUCLEOTIDE SEQUENCE [LARGE SCALE GENOMIC DNA]</scope>
    <source>
        <strain evidence="6 7">DSW-1</strain>
    </source>
</reference>
<keyword evidence="7" id="KW-1185">Reference proteome</keyword>
<evidence type="ECO:0008006" key="8">
    <source>
        <dbReference type="Google" id="ProtNLM"/>
    </source>
</evidence>
<proteinExistence type="predicted"/>
<evidence type="ECO:0000256" key="5">
    <source>
        <dbReference type="SAM" id="Phobius"/>
    </source>
</evidence>
<dbReference type="OrthoDB" id="1493324at2"/>
<evidence type="ECO:0000256" key="1">
    <source>
        <dbReference type="ARBA" id="ARBA00004141"/>
    </source>
</evidence>
<evidence type="ECO:0000313" key="6">
    <source>
        <dbReference type="EMBL" id="KGO05754.1"/>
    </source>
</evidence>
<evidence type="ECO:0000256" key="2">
    <source>
        <dbReference type="ARBA" id="ARBA00022692"/>
    </source>
</evidence>